<reference evidence="1 2" key="1">
    <citation type="submission" date="2019-09" db="EMBL/GenBank/DDBJ databases">
        <authorList>
            <person name="Ou C."/>
        </authorList>
    </citation>
    <scope>NUCLEOTIDE SEQUENCE [LARGE SCALE GENOMIC DNA]</scope>
    <source>
        <strain evidence="1">S2</strain>
        <tissue evidence="1">Leaf</tissue>
    </source>
</reference>
<keyword evidence="2" id="KW-1185">Reference proteome</keyword>
<dbReference type="AlphaFoldDB" id="A0A5N5HCQ2"/>
<evidence type="ECO:0000313" key="2">
    <source>
        <dbReference type="Proteomes" id="UP000327157"/>
    </source>
</evidence>
<accession>A0A5N5HCQ2</accession>
<reference evidence="1 2" key="3">
    <citation type="submission" date="2019-11" db="EMBL/GenBank/DDBJ databases">
        <title>A de novo genome assembly of a pear dwarfing rootstock.</title>
        <authorList>
            <person name="Wang F."/>
            <person name="Wang J."/>
            <person name="Li S."/>
            <person name="Zhang Y."/>
            <person name="Fang M."/>
            <person name="Ma L."/>
            <person name="Zhao Y."/>
            <person name="Jiang S."/>
        </authorList>
    </citation>
    <scope>NUCLEOTIDE SEQUENCE [LARGE SCALE GENOMIC DNA]</scope>
    <source>
        <strain evidence="1">S2</strain>
        <tissue evidence="1">Leaf</tissue>
    </source>
</reference>
<dbReference type="EMBL" id="SMOL01000160">
    <property type="protein sequence ID" value="KAB2625408.1"/>
    <property type="molecule type" value="Genomic_DNA"/>
</dbReference>
<evidence type="ECO:0000313" key="1">
    <source>
        <dbReference type="EMBL" id="KAB2625408.1"/>
    </source>
</evidence>
<name>A0A5N5HCQ2_9ROSA</name>
<proteinExistence type="predicted"/>
<comment type="caution">
    <text evidence="1">The sequence shown here is derived from an EMBL/GenBank/DDBJ whole genome shotgun (WGS) entry which is preliminary data.</text>
</comment>
<protein>
    <submittedName>
        <fullName evidence="1">Uncharacterized protein</fullName>
    </submittedName>
</protein>
<sequence>MTWRRWFQKIIQRILSRHFKLCSQCLCSRRHTSAAVLIAHLFGSIEFMYCQLLSSDELLIQNLNEEEKGDLLLNRVVPVHLMTSFHKMSEALIGSVDLLDGVFALLVGS</sequence>
<gene>
    <name evidence="1" type="ORF">D8674_017068</name>
</gene>
<reference evidence="2" key="2">
    <citation type="submission" date="2019-10" db="EMBL/GenBank/DDBJ databases">
        <title>A de novo genome assembly of a pear dwarfing rootstock.</title>
        <authorList>
            <person name="Wang F."/>
            <person name="Wang J."/>
            <person name="Li S."/>
            <person name="Zhang Y."/>
            <person name="Fang M."/>
            <person name="Ma L."/>
            <person name="Zhao Y."/>
            <person name="Jiang S."/>
        </authorList>
    </citation>
    <scope>NUCLEOTIDE SEQUENCE [LARGE SCALE GENOMIC DNA]</scope>
</reference>
<organism evidence="1 2">
    <name type="scientific">Pyrus ussuriensis x Pyrus communis</name>
    <dbReference type="NCBI Taxonomy" id="2448454"/>
    <lineage>
        <taxon>Eukaryota</taxon>
        <taxon>Viridiplantae</taxon>
        <taxon>Streptophyta</taxon>
        <taxon>Embryophyta</taxon>
        <taxon>Tracheophyta</taxon>
        <taxon>Spermatophyta</taxon>
        <taxon>Magnoliopsida</taxon>
        <taxon>eudicotyledons</taxon>
        <taxon>Gunneridae</taxon>
        <taxon>Pentapetalae</taxon>
        <taxon>rosids</taxon>
        <taxon>fabids</taxon>
        <taxon>Rosales</taxon>
        <taxon>Rosaceae</taxon>
        <taxon>Amygdaloideae</taxon>
        <taxon>Maleae</taxon>
        <taxon>Pyrus</taxon>
    </lineage>
</organism>
<dbReference type="Proteomes" id="UP000327157">
    <property type="component" value="Chromosome 16"/>
</dbReference>